<evidence type="ECO:0000256" key="12">
    <source>
        <dbReference type="ARBA" id="ARBA00023012"/>
    </source>
</evidence>
<dbReference type="SUPFAM" id="SSF47384">
    <property type="entry name" value="Homodimeric domain of signal transducing histidine kinase"/>
    <property type="match status" value="1"/>
</dbReference>
<comment type="catalytic activity">
    <reaction evidence="1">
        <text>ATP + protein L-histidine = ADP + protein N-phospho-L-histidine.</text>
        <dbReference type="EC" id="2.7.13.3"/>
    </reaction>
</comment>
<keyword evidence="13 14" id="KW-0472">Membrane</keyword>
<evidence type="ECO:0000256" key="14">
    <source>
        <dbReference type="SAM" id="Phobius"/>
    </source>
</evidence>
<evidence type="ECO:0000256" key="8">
    <source>
        <dbReference type="ARBA" id="ARBA00022741"/>
    </source>
</evidence>
<dbReference type="SMART" id="SM00388">
    <property type="entry name" value="HisKA"/>
    <property type="match status" value="1"/>
</dbReference>
<keyword evidence="6" id="KW-0808">Transferase</keyword>
<evidence type="ECO:0000256" key="9">
    <source>
        <dbReference type="ARBA" id="ARBA00022777"/>
    </source>
</evidence>
<proteinExistence type="predicted"/>
<keyword evidence="11 14" id="KW-1133">Transmembrane helix</keyword>
<evidence type="ECO:0000256" key="5">
    <source>
        <dbReference type="ARBA" id="ARBA00022553"/>
    </source>
</evidence>
<keyword evidence="9 17" id="KW-0418">Kinase</keyword>
<dbReference type="CDD" id="cd06225">
    <property type="entry name" value="HAMP"/>
    <property type="match status" value="1"/>
</dbReference>
<keyword evidence="12" id="KW-0902">Two-component regulatory system</keyword>
<dbReference type="InterPro" id="IPR004358">
    <property type="entry name" value="Sig_transdc_His_kin-like_C"/>
</dbReference>
<evidence type="ECO:0000313" key="18">
    <source>
        <dbReference type="Proteomes" id="UP000651482"/>
    </source>
</evidence>
<dbReference type="EMBL" id="JACRSN010000008">
    <property type="protein sequence ID" value="MBC8533774.1"/>
    <property type="molecule type" value="Genomic_DNA"/>
</dbReference>
<gene>
    <name evidence="17" type="ORF">IAG03_07100</name>
</gene>
<dbReference type="Pfam" id="PF02518">
    <property type="entry name" value="HATPase_c"/>
    <property type="match status" value="1"/>
</dbReference>
<dbReference type="CDD" id="cd00082">
    <property type="entry name" value="HisKA"/>
    <property type="match status" value="1"/>
</dbReference>
<dbReference type="EC" id="2.7.13.3" evidence="3"/>
<keyword evidence="4" id="KW-1003">Cell membrane</keyword>
<comment type="subcellular location">
    <subcellularLocation>
        <location evidence="2">Cell membrane</location>
        <topology evidence="2">Multi-pass membrane protein</topology>
    </subcellularLocation>
</comment>
<dbReference type="InterPro" id="IPR003660">
    <property type="entry name" value="HAMP_dom"/>
</dbReference>
<dbReference type="GO" id="GO:0005886">
    <property type="term" value="C:plasma membrane"/>
    <property type="evidence" value="ECO:0007669"/>
    <property type="project" value="UniProtKB-SubCell"/>
</dbReference>
<dbReference type="SUPFAM" id="SSF158472">
    <property type="entry name" value="HAMP domain-like"/>
    <property type="match status" value="1"/>
</dbReference>
<dbReference type="InterPro" id="IPR050398">
    <property type="entry name" value="HssS/ArlS-like"/>
</dbReference>
<name>A0A926DAF9_9FIRM</name>
<dbReference type="Pfam" id="PF00512">
    <property type="entry name" value="HisKA"/>
    <property type="match status" value="1"/>
</dbReference>
<dbReference type="InterPro" id="IPR003661">
    <property type="entry name" value="HisK_dim/P_dom"/>
</dbReference>
<protein>
    <recommendedName>
        <fullName evidence="3">histidine kinase</fullName>
        <ecNumber evidence="3">2.7.13.3</ecNumber>
    </recommendedName>
</protein>
<keyword evidence="18" id="KW-1185">Reference proteome</keyword>
<dbReference type="Proteomes" id="UP000651482">
    <property type="component" value="Unassembled WGS sequence"/>
</dbReference>
<dbReference type="Pfam" id="PF00672">
    <property type="entry name" value="HAMP"/>
    <property type="match status" value="1"/>
</dbReference>
<keyword evidence="7 14" id="KW-0812">Transmembrane</keyword>
<evidence type="ECO:0000256" key="10">
    <source>
        <dbReference type="ARBA" id="ARBA00022840"/>
    </source>
</evidence>
<dbReference type="PROSITE" id="PS50109">
    <property type="entry name" value="HIS_KIN"/>
    <property type="match status" value="1"/>
</dbReference>
<evidence type="ECO:0000256" key="7">
    <source>
        <dbReference type="ARBA" id="ARBA00022692"/>
    </source>
</evidence>
<reference evidence="17" key="1">
    <citation type="submission" date="2020-08" db="EMBL/GenBank/DDBJ databases">
        <title>Genome public.</title>
        <authorList>
            <person name="Liu C."/>
            <person name="Sun Q."/>
        </authorList>
    </citation>
    <scope>NUCLEOTIDE SEQUENCE</scope>
    <source>
        <strain evidence="17">NSJ-40</strain>
    </source>
</reference>
<organism evidence="17 18">
    <name type="scientific">Yeguia hominis</name>
    <dbReference type="NCBI Taxonomy" id="2763662"/>
    <lineage>
        <taxon>Bacteria</taxon>
        <taxon>Bacillati</taxon>
        <taxon>Bacillota</taxon>
        <taxon>Clostridia</taxon>
        <taxon>Eubacteriales</taxon>
        <taxon>Yeguiaceae</taxon>
        <taxon>Yeguia</taxon>
    </lineage>
</organism>
<evidence type="ECO:0000256" key="1">
    <source>
        <dbReference type="ARBA" id="ARBA00000085"/>
    </source>
</evidence>
<evidence type="ECO:0000256" key="3">
    <source>
        <dbReference type="ARBA" id="ARBA00012438"/>
    </source>
</evidence>
<evidence type="ECO:0000256" key="13">
    <source>
        <dbReference type="ARBA" id="ARBA00023136"/>
    </source>
</evidence>
<evidence type="ECO:0000259" key="16">
    <source>
        <dbReference type="PROSITE" id="PS50885"/>
    </source>
</evidence>
<dbReference type="PROSITE" id="PS50885">
    <property type="entry name" value="HAMP"/>
    <property type="match status" value="1"/>
</dbReference>
<dbReference type="Gene3D" id="1.10.287.130">
    <property type="match status" value="1"/>
</dbReference>
<dbReference type="AlphaFoldDB" id="A0A926DAF9"/>
<dbReference type="SMART" id="SM00387">
    <property type="entry name" value="HATPase_c"/>
    <property type="match status" value="1"/>
</dbReference>
<dbReference type="SUPFAM" id="SSF55874">
    <property type="entry name" value="ATPase domain of HSP90 chaperone/DNA topoisomerase II/histidine kinase"/>
    <property type="match status" value="1"/>
</dbReference>
<evidence type="ECO:0000256" key="2">
    <source>
        <dbReference type="ARBA" id="ARBA00004651"/>
    </source>
</evidence>
<dbReference type="PANTHER" id="PTHR45528">
    <property type="entry name" value="SENSOR HISTIDINE KINASE CPXA"/>
    <property type="match status" value="1"/>
</dbReference>
<evidence type="ECO:0000256" key="11">
    <source>
        <dbReference type="ARBA" id="ARBA00022989"/>
    </source>
</evidence>
<dbReference type="GO" id="GO:0005524">
    <property type="term" value="F:ATP binding"/>
    <property type="evidence" value="ECO:0007669"/>
    <property type="project" value="UniProtKB-KW"/>
</dbReference>
<accession>A0A926DAF9</accession>
<dbReference type="FunFam" id="1.10.287.130:FF:000001">
    <property type="entry name" value="Two-component sensor histidine kinase"/>
    <property type="match status" value="1"/>
</dbReference>
<comment type="caution">
    <text evidence="17">The sequence shown here is derived from an EMBL/GenBank/DDBJ whole genome shotgun (WGS) entry which is preliminary data.</text>
</comment>
<evidence type="ECO:0000256" key="4">
    <source>
        <dbReference type="ARBA" id="ARBA00022475"/>
    </source>
</evidence>
<dbReference type="InterPro" id="IPR003594">
    <property type="entry name" value="HATPase_dom"/>
</dbReference>
<dbReference type="SMART" id="SM00304">
    <property type="entry name" value="HAMP"/>
    <property type="match status" value="1"/>
</dbReference>
<dbReference type="CDD" id="cd00075">
    <property type="entry name" value="HATPase"/>
    <property type="match status" value="1"/>
</dbReference>
<dbReference type="Gene3D" id="3.30.565.10">
    <property type="entry name" value="Histidine kinase-like ATPase, C-terminal domain"/>
    <property type="match status" value="1"/>
</dbReference>
<keyword evidence="5" id="KW-0597">Phosphoprotein</keyword>
<evidence type="ECO:0000313" key="17">
    <source>
        <dbReference type="EMBL" id="MBC8533774.1"/>
    </source>
</evidence>
<keyword evidence="10" id="KW-0067">ATP-binding</keyword>
<dbReference type="InterPro" id="IPR036890">
    <property type="entry name" value="HATPase_C_sf"/>
</dbReference>
<evidence type="ECO:0000259" key="15">
    <source>
        <dbReference type="PROSITE" id="PS50109"/>
    </source>
</evidence>
<evidence type="ECO:0000256" key="6">
    <source>
        <dbReference type="ARBA" id="ARBA00022679"/>
    </source>
</evidence>
<dbReference type="PANTHER" id="PTHR45528:SF1">
    <property type="entry name" value="SENSOR HISTIDINE KINASE CPXA"/>
    <property type="match status" value="1"/>
</dbReference>
<dbReference type="Gene3D" id="6.10.340.10">
    <property type="match status" value="1"/>
</dbReference>
<keyword evidence="8" id="KW-0547">Nucleotide-binding</keyword>
<dbReference type="PRINTS" id="PR00344">
    <property type="entry name" value="BCTRLSENSOR"/>
</dbReference>
<feature type="domain" description="HAMP" evidence="16">
    <location>
        <begin position="180"/>
        <end position="232"/>
    </location>
</feature>
<dbReference type="GO" id="GO:0000155">
    <property type="term" value="F:phosphorelay sensor kinase activity"/>
    <property type="evidence" value="ECO:0007669"/>
    <property type="project" value="InterPro"/>
</dbReference>
<dbReference type="FunFam" id="3.30.565.10:FF:000006">
    <property type="entry name" value="Sensor histidine kinase WalK"/>
    <property type="match status" value="1"/>
</dbReference>
<dbReference type="InterPro" id="IPR005467">
    <property type="entry name" value="His_kinase_dom"/>
</dbReference>
<dbReference type="InterPro" id="IPR036097">
    <property type="entry name" value="HisK_dim/P_sf"/>
</dbReference>
<feature type="transmembrane region" description="Helical" evidence="14">
    <location>
        <begin position="155"/>
        <end position="179"/>
    </location>
</feature>
<feature type="domain" description="Histidine kinase" evidence="15">
    <location>
        <begin position="240"/>
        <end position="453"/>
    </location>
</feature>
<sequence>MGMVLFILITLVLVLSIFVQGYVYNGIQSTLNASSLQLMNFFVDFNGKTSTEFISFARNYVENFPNKEIMELMVINSRGEVVTTSTGFEPDTNEMMPDYEYALQDEEGRGTWTGKLSSGEKVMAVSRVLFSDTGAQLGGIRYLVSLKAADRQVRMIVTVLLIAGLLIILFIVFSGLYFVRSIVNPIKEINATARQIAQGDFDARVEKFKEDEVGQLCDTINDMALELRSAERMKNDFISSVSHELRTPLTAIKGWSETLQEDGISGKTYAKGLSVISREAERLSGIVEELLDFSRMQSGRMTLMMEKIDILAEVGEAVYMFSERASTEKKFLLYEEPENISPVLGDINRLRQVFINIIDNALKYTSEGGTISVSVNEEGGFVHVVVSDNGCGISAEHLPRIKEKFYKANQSVRGSGIGLALADEIVSMHNGTLEVESHENIGTAVTITLPVIVPQESGAKRSDGKEEKKEDE</sequence>